<dbReference type="InParanoid" id="J8ZXH9"/>
<reference evidence="2 3" key="1">
    <citation type="submission" date="2011-08" db="EMBL/GenBank/DDBJ databases">
        <authorList>
            <person name="Liu Z.J."/>
            <person name="Shi F.L."/>
            <person name="Lu J.Q."/>
            <person name="Li M."/>
            <person name="Wang Z.L."/>
        </authorList>
    </citation>
    <scope>NUCLEOTIDE SEQUENCE [LARGE SCALE GENOMIC DNA]</scope>
    <source>
        <strain evidence="2 3">USNM 41457</strain>
    </source>
</reference>
<reference evidence="3" key="2">
    <citation type="submission" date="2015-07" db="EMBL/GenBank/DDBJ databases">
        <title>Contrasting host-pathogen interactions and genome evolution in two generalist and specialist microsporidian pathogens of mosquitoes.</title>
        <authorList>
            <consortium name="The Broad Institute Genomics Platform"/>
            <consortium name="The Broad Institute Genome Sequencing Center for Infectious Disease"/>
            <person name="Cuomo C.A."/>
            <person name="Sanscrainte N.D."/>
            <person name="Goldberg J.M."/>
            <person name="Heiman D."/>
            <person name="Young S."/>
            <person name="Zeng Q."/>
            <person name="Becnel J.J."/>
            <person name="Birren B.W."/>
        </authorList>
    </citation>
    <scope>NUCLEOTIDE SEQUENCE [LARGE SCALE GENOMIC DNA]</scope>
    <source>
        <strain evidence="3">USNM 41457</strain>
    </source>
</reference>
<feature type="signal peptide" evidence="1">
    <location>
        <begin position="1"/>
        <end position="25"/>
    </location>
</feature>
<comment type="caution">
    <text evidence="2">The sequence shown here is derived from an EMBL/GenBank/DDBJ whole genome shotgun (WGS) entry which is preliminary data.</text>
</comment>
<name>J8ZXH9_EDHAE</name>
<sequence length="925" mass="108769">MINTKRSSNTLRMYLIFSIFAVILGSNYENINSTCYKETKNINGFHEQDSPITDTNIHFDTTEYMNFENKKGEDISKFSEEEIPNVRNSSFENTCDIETFLPEDYENCANFLISNNIFNKVPLSNYQDCMNPDDELKRYYTSFKYIHDFFNSIYEQDRKSTDESCKYFEGLEYYPTTNDIDLQDAENQVPANFSNESNNHSNFFLNGPISEARTICNDNNVDAYLSNNFAEFNGTNFDLYANQMCSHQIDTKTRILDYSNNGLPNHGYQNVINFNDQKIQPTVSGRKRNISSTLTSESAAKKIELDIDCEYFEMHHDKKQINVQKTHNKESSCFLFKPDCFNCQNEVQTEEKCSSQSSQSKKEKKHIGKKCLRLEANMKKIFKQTRNLSNKNQIRINWHNTHRFLETNNFQAKSTRKSNKDQLQKIQNYDLPDVLTTLTPERNQNPMNDSTSSIKRAKKEENNANDIINLEKNLNKVTKDKRKNYRHGRLNLQIENTSITCCKSKKEITNSINILNKFVPIYSSSIKVENISFHIFLQKKLKSFSSEVDLILEQAEKVSKSINKTKQIQDLNVVNTELLKIFIIPEEFALKKIKIRHLWLVLIILYPEIHDFISFLVKDYLRLPSFEFNEEVNLNIEKKHKNSSDHEKIREKSEKIKKIFLNQYIKMFCTKKHDLYENLKTFFVRIKELIEYLYTENKFETVKLCFKEKLSWSSINESAELLFLQKYIQSKSMCDAFLRVLIAFPDRILSQNRKFFYFKLCYCHIFATFPVEQNFDFLNILKYNCAFGLPENLQNKLEAYIDGILENIFTLRLHPENPSVVYNTIDLESQKSLYAYCEETIFDLHLKFFLKDISYKTNFIFGSEFGVGSINTEPDCIFKFQINIEEILEIKKNQRINSFKSKKESLVYNLTCLSILSSLFQANSQ</sequence>
<evidence type="ECO:0000256" key="1">
    <source>
        <dbReference type="SAM" id="SignalP"/>
    </source>
</evidence>
<feature type="chain" id="PRO_5003820944" evidence="1">
    <location>
        <begin position="26"/>
        <end position="925"/>
    </location>
</feature>
<accession>J8ZXH9</accession>
<evidence type="ECO:0000313" key="3">
    <source>
        <dbReference type="Proteomes" id="UP000003163"/>
    </source>
</evidence>
<dbReference type="AlphaFoldDB" id="J8ZXH9"/>
<gene>
    <name evidence="2" type="ORF">EDEG_01368</name>
</gene>
<proteinExistence type="predicted"/>
<evidence type="ECO:0000313" key="2">
    <source>
        <dbReference type="EMBL" id="EJW04393.1"/>
    </source>
</evidence>
<dbReference type="HOGENOM" id="CLU_315682_0_0_1"/>
<keyword evidence="1" id="KW-0732">Signal</keyword>
<dbReference type="EMBL" id="AFBI03000019">
    <property type="protein sequence ID" value="EJW04393.1"/>
    <property type="molecule type" value="Genomic_DNA"/>
</dbReference>
<protein>
    <submittedName>
        <fullName evidence="2">Uncharacterized protein</fullName>
    </submittedName>
</protein>
<dbReference type="Proteomes" id="UP000003163">
    <property type="component" value="Unassembled WGS sequence"/>
</dbReference>
<organism evidence="2 3">
    <name type="scientific">Edhazardia aedis (strain USNM 41457)</name>
    <name type="common">Microsporidian parasite</name>
    <dbReference type="NCBI Taxonomy" id="1003232"/>
    <lineage>
        <taxon>Eukaryota</taxon>
        <taxon>Fungi</taxon>
        <taxon>Fungi incertae sedis</taxon>
        <taxon>Microsporidia</taxon>
        <taxon>Edhazardia</taxon>
    </lineage>
</organism>
<keyword evidence="3" id="KW-1185">Reference proteome</keyword>
<dbReference type="VEuPathDB" id="MicrosporidiaDB:EDEG_01368"/>